<proteinExistence type="inferred from homology"/>
<keyword evidence="2" id="KW-0479">Metal-binding</keyword>
<gene>
    <name evidence="6" type="ORF">SAMN02745157_4272</name>
</gene>
<evidence type="ECO:0000313" key="7">
    <source>
        <dbReference type="Proteomes" id="UP000184485"/>
    </source>
</evidence>
<evidence type="ECO:0000313" key="6">
    <source>
        <dbReference type="EMBL" id="SHG46920.1"/>
    </source>
</evidence>
<dbReference type="PANTHER" id="PTHR33337:SF40">
    <property type="entry name" value="CENP-V_GFA DOMAIN-CONTAINING PROTEIN-RELATED"/>
    <property type="match status" value="1"/>
</dbReference>
<dbReference type="InterPro" id="IPR011057">
    <property type="entry name" value="Mss4-like_sf"/>
</dbReference>
<sequence length="133" mass="14345">MASEPIHHGACLCGAIRYTVTGGLSPVVACHCTMCRRQTGHFFASTNVDEDDLALDGVGHVRWFAASDVAERGFCGNCGSVLFWRRPGSSRIAIAMGGFDKPTGTMVDRHIFVADKGDYYEIADGIQQFPGDD</sequence>
<evidence type="ECO:0000256" key="1">
    <source>
        <dbReference type="ARBA" id="ARBA00005495"/>
    </source>
</evidence>
<dbReference type="PROSITE" id="PS51891">
    <property type="entry name" value="CENP_V_GFA"/>
    <property type="match status" value="1"/>
</dbReference>
<dbReference type="Gene3D" id="3.90.1590.10">
    <property type="entry name" value="glutathione-dependent formaldehyde- activating enzyme (gfa)"/>
    <property type="match status" value="1"/>
</dbReference>
<dbReference type="InterPro" id="IPR006913">
    <property type="entry name" value="CENP-V/GFA"/>
</dbReference>
<keyword evidence="3" id="KW-0862">Zinc</keyword>
<dbReference type="Proteomes" id="UP000184485">
    <property type="component" value="Unassembled WGS sequence"/>
</dbReference>
<comment type="similarity">
    <text evidence="1">Belongs to the Gfa family.</text>
</comment>
<keyword evidence="4" id="KW-0456">Lyase</keyword>
<dbReference type="PANTHER" id="PTHR33337">
    <property type="entry name" value="GFA DOMAIN-CONTAINING PROTEIN"/>
    <property type="match status" value="1"/>
</dbReference>
<dbReference type="GO" id="GO:0016846">
    <property type="term" value="F:carbon-sulfur lyase activity"/>
    <property type="evidence" value="ECO:0007669"/>
    <property type="project" value="InterPro"/>
</dbReference>
<dbReference type="Pfam" id="PF04828">
    <property type="entry name" value="GFA"/>
    <property type="match status" value="1"/>
</dbReference>
<reference evidence="6 7" key="1">
    <citation type="submission" date="2016-11" db="EMBL/GenBank/DDBJ databases">
        <authorList>
            <person name="Jaros S."/>
            <person name="Januszkiewicz K."/>
            <person name="Wedrychowicz H."/>
        </authorList>
    </citation>
    <scope>NUCLEOTIDE SEQUENCE [LARGE SCALE GENOMIC DNA]</scope>
    <source>
        <strain evidence="6 7">DSM 19436</strain>
    </source>
</reference>
<name>A0A1M5K2W9_9HYPH</name>
<dbReference type="AlphaFoldDB" id="A0A1M5K2W9"/>
<dbReference type="GO" id="GO:0046872">
    <property type="term" value="F:metal ion binding"/>
    <property type="evidence" value="ECO:0007669"/>
    <property type="project" value="UniProtKB-KW"/>
</dbReference>
<evidence type="ECO:0000256" key="2">
    <source>
        <dbReference type="ARBA" id="ARBA00022723"/>
    </source>
</evidence>
<organism evidence="6 7">
    <name type="scientific">Kaistia soli DSM 19436</name>
    <dbReference type="NCBI Taxonomy" id="1122133"/>
    <lineage>
        <taxon>Bacteria</taxon>
        <taxon>Pseudomonadati</taxon>
        <taxon>Pseudomonadota</taxon>
        <taxon>Alphaproteobacteria</taxon>
        <taxon>Hyphomicrobiales</taxon>
        <taxon>Kaistiaceae</taxon>
        <taxon>Kaistia</taxon>
    </lineage>
</organism>
<evidence type="ECO:0000256" key="4">
    <source>
        <dbReference type="ARBA" id="ARBA00023239"/>
    </source>
</evidence>
<evidence type="ECO:0000259" key="5">
    <source>
        <dbReference type="PROSITE" id="PS51891"/>
    </source>
</evidence>
<protein>
    <submittedName>
        <fullName evidence="6">Uncharacterized conserved protein</fullName>
    </submittedName>
</protein>
<dbReference type="STRING" id="1122133.SAMN02745157_4272"/>
<dbReference type="EMBL" id="FQUP01000005">
    <property type="protein sequence ID" value="SHG46920.1"/>
    <property type="molecule type" value="Genomic_DNA"/>
</dbReference>
<dbReference type="SUPFAM" id="SSF51316">
    <property type="entry name" value="Mss4-like"/>
    <property type="match status" value="1"/>
</dbReference>
<keyword evidence="7" id="KW-1185">Reference proteome</keyword>
<dbReference type="RefSeq" id="WP_244540317.1">
    <property type="nucleotide sequence ID" value="NZ_FQUP01000005.1"/>
</dbReference>
<evidence type="ECO:0000256" key="3">
    <source>
        <dbReference type="ARBA" id="ARBA00022833"/>
    </source>
</evidence>
<accession>A0A1M5K2W9</accession>
<feature type="domain" description="CENP-V/GFA" evidence="5">
    <location>
        <begin position="7"/>
        <end position="121"/>
    </location>
</feature>